<gene>
    <name evidence="1" type="ORF">PXEA_LOCUS29043</name>
</gene>
<dbReference type="EMBL" id="CAAALY010250197">
    <property type="protein sequence ID" value="VEL35603.1"/>
    <property type="molecule type" value="Genomic_DNA"/>
</dbReference>
<proteinExistence type="predicted"/>
<protein>
    <submittedName>
        <fullName evidence="1">Uncharacterized protein</fullName>
    </submittedName>
</protein>
<evidence type="ECO:0000313" key="1">
    <source>
        <dbReference type="EMBL" id="VEL35603.1"/>
    </source>
</evidence>
<dbReference type="Proteomes" id="UP000784294">
    <property type="component" value="Unassembled WGS sequence"/>
</dbReference>
<evidence type="ECO:0000313" key="2">
    <source>
        <dbReference type="Proteomes" id="UP000784294"/>
    </source>
</evidence>
<reference evidence="1" key="1">
    <citation type="submission" date="2018-11" db="EMBL/GenBank/DDBJ databases">
        <authorList>
            <consortium name="Pathogen Informatics"/>
        </authorList>
    </citation>
    <scope>NUCLEOTIDE SEQUENCE</scope>
</reference>
<accession>A0A3S5C4W4</accession>
<dbReference type="AlphaFoldDB" id="A0A3S5C4W4"/>
<keyword evidence="2" id="KW-1185">Reference proteome</keyword>
<organism evidence="1 2">
    <name type="scientific">Protopolystoma xenopodis</name>
    <dbReference type="NCBI Taxonomy" id="117903"/>
    <lineage>
        <taxon>Eukaryota</taxon>
        <taxon>Metazoa</taxon>
        <taxon>Spiralia</taxon>
        <taxon>Lophotrochozoa</taxon>
        <taxon>Platyhelminthes</taxon>
        <taxon>Monogenea</taxon>
        <taxon>Polyopisthocotylea</taxon>
        <taxon>Polystomatidea</taxon>
        <taxon>Polystomatidae</taxon>
        <taxon>Protopolystoma</taxon>
    </lineage>
</organism>
<sequence>MIKLSVAATLSSGMALYDHQASQRGRSEGCWLSVMANTQLLATPGIRYGRFLHNKAQFPKAVQTGIFHRGLGLCPGLSFSITPRRVMPANTWESSEHVFSHWPLDAVTTAPGSELLVWPRIWNNRIRNKCLRQLGQNLAGFFARNFSESTSLPQT</sequence>
<name>A0A3S5C4W4_9PLAT</name>
<comment type="caution">
    <text evidence="1">The sequence shown here is derived from an EMBL/GenBank/DDBJ whole genome shotgun (WGS) entry which is preliminary data.</text>
</comment>